<organism evidence="2 3">
    <name type="scientific">Argiope bruennichi</name>
    <name type="common">Wasp spider</name>
    <name type="synonym">Aranea bruennichi</name>
    <dbReference type="NCBI Taxonomy" id="94029"/>
    <lineage>
        <taxon>Eukaryota</taxon>
        <taxon>Metazoa</taxon>
        <taxon>Ecdysozoa</taxon>
        <taxon>Arthropoda</taxon>
        <taxon>Chelicerata</taxon>
        <taxon>Arachnida</taxon>
        <taxon>Araneae</taxon>
        <taxon>Araneomorphae</taxon>
        <taxon>Entelegynae</taxon>
        <taxon>Araneoidea</taxon>
        <taxon>Araneidae</taxon>
        <taxon>Argiope</taxon>
    </lineage>
</organism>
<keyword evidence="3" id="KW-1185">Reference proteome</keyword>
<protein>
    <submittedName>
        <fullName evidence="2">Uncharacterized protein</fullName>
    </submittedName>
</protein>
<evidence type="ECO:0000313" key="3">
    <source>
        <dbReference type="Proteomes" id="UP000807504"/>
    </source>
</evidence>
<feature type="compositionally biased region" description="Polar residues" evidence="1">
    <location>
        <begin position="84"/>
        <end position="104"/>
    </location>
</feature>
<sequence length="262" mass="29799">MHYFTHRHLPAHIAFEHPIHSLNPQFDSAMIYQHLCLAFQIHLPKNTFNTHPHALPTPTTKQHSPPCITHTDNEATLTPMHYPTNRQRSNTHPHALPTPTTKQHSPPCINPHRQRSTLTPMHYPTDNEATLTPHAITHTDNESNNSPPCITHTDHNEATLTPMHYPHRQRSNTHPHALPTPTTKQHSPPCITHTDNEATLTPCIAHSNNYFPIHLSDLKHPLLSNSVIHSYQLFLIGSILSLSYHTLLTISQYSDPTYYLVP</sequence>
<feature type="region of interest" description="Disordered" evidence="1">
    <location>
        <begin position="169"/>
        <end position="188"/>
    </location>
</feature>
<feature type="region of interest" description="Disordered" evidence="1">
    <location>
        <begin position="84"/>
        <end position="109"/>
    </location>
</feature>
<reference evidence="2" key="2">
    <citation type="submission" date="2020-06" db="EMBL/GenBank/DDBJ databases">
        <authorList>
            <person name="Sheffer M."/>
        </authorList>
    </citation>
    <scope>NUCLEOTIDE SEQUENCE</scope>
</reference>
<dbReference type="EMBL" id="JABXBU010002230">
    <property type="protein sequence ID" value="KAF8767734.1"/>
    <property type="molecule type" value="Genomic_DNA"/>
</dbReference>
<evidence type="ECO:0000313" key="2">
    <source>
        <dbReference type="EMBL" id="KAF8767734.1"/>
    </source>
</evidence>
<accession>A0A8T0E8B7</accession>
<reference evidence="2" key="1">
    <citation type="journal article" date="2020" name="bioRxiv">
        <title>Chromosome-level reference genome of the European wasp spider Argiope bruennichi: a resource for studies on range expansion and evolutionary adaptation.</title>
        <authorList>
            <person name="Sheffer M.M."/>
            <person name="Hoppe A."/>
            <person name="Krehenwinkel H."/>
            <person name="Uhl G."/>
            <person name="Kuss A.W."/>
            <person name="Jensen L."/>
            <person name="Jensen C."/>
            <person name="Gillespie R.G."/>
            <person name="Hoff K.J."/>
            <person name="Prost S."/>
        </authorList>
    </citation>
    <scope>NUCLEOTIDE SEQUENCE</scope>
</reference>
<gene>
    <name evidence="2" type="ORF">HNY73_020640</name>
</gene>
<comment type="caution">
    <text evidence="2">The sequence shown here is derived from an EMBL/GenBank/DDBJ whole genome shotgun (WGS) entry which is preliminary data.</text>
</comment>
<name>A0A8T0E8B7_ARGBR</name>
<evidence type="ECO:0000256" key="1">
    <source>
        <dbReference type="SAM" id="MobiDB-lite"/>
    </source>
</evidence>
<proteinExistence type="predicted"/>
<dbReference type="AlphaFoldDB" id="A0A8T0E8B7"/>
<dbReference type="Proteomes" id="UP000807504">
    <property type="component" value="Unassembled WGS sequence"/>
</dbReference>